<keyword evidence="2 5" id="KW-0812">Transmembrane</keyword>
<evidence type="ECO:0000313" key="8">
    <source>
        <dbReference type="Proteomes" id="UP001152320"/>
    </source>
</evidence>
<keyword evidence="4 5" id="KW-0472">Membrane</keyword>
<sequence length="66" mass="7331">MLGPRTGRFDSSEAGVVSEMGSPTNAVLGLFMLWWGWLGFNCGSTYGIANKKWVLATRYVNLRVLF</sequence>
<dbReference type="GO" id="GO:0097272">
    <property type="term" value="P:ammonium homeostasis"/>
    <property type="evidence" value="ECO:0007669"/>
    <property type="project" value="TreeGrafter"/>
</dbReference>
<keyword evidence="3 5" id="KW-1133">Transmembrane helix</keyword>
<keyword evidence="8" id="KW-1185">Reference proteome</keyword>
<evidence type="ECO:0000256" key="2">
    <source>
        <dbReference type="ARBA" id="ARBA00022692"/>
    </source>
</evidence>
<feature type="domain" description="Ammonium transporter AmtB-like" evidence="6">
    <location>
        <begin position="1"/>
        <end position="54"/>
    </location>
</feature>
<dbReference type="Pfam" id="PF00909">
    <property type="entry name" value="Ammonium_transp"/>
    <property type="match status" value="1"/>
</dbReference>
<dbReference type="Gene3D" id="1.10.3430.10">
    <property type="entry name" value="Ammonium transporter AmtB like domains"/>
    <property type="match status" value="1"/>
</dbReference>
<reference evidence="7" key="1">
    <citation type="submission" date="2021-10" db="EMBL/GenBank/DDBJ databases">
        <title>Tropical sea cucumber genome reveals ecological adaptation and Cuvierian tubules defense mechanism.</title>
        <authorList>
            <person name="Chen T."/>
        </authorList>
    </citation>
    <scope>NUCLEOTIDE SEQUENCE</scope>
    <source>
        <strain evidence="7">Nanhai2018</strain>
        <tissue evidence="7">Muscle</tissue>
    </source>
</reference>
<dbReference type="InterPro" id="IPR024041">
    <property type="entry name" value="NH4_transpt_AmtB-like_dom"/>
</dbReference>
<dbReference type="EMBL" id="JAIZAY010000014">
    <property type="protein sequence ID" value="KAJ8029861.1"/>
    <property type="molecule type" value="Genomic_DNA"/>
</dbReference>
<dbReference type="GO" id="GO:0008519">
    <property type="term" value="F:ammonium channel activity"/>
    <property type="evidence" value="ECO:0007669"/>
    <property type="project" value="InterPro"/>
</dbReference>
<dbReference type="PANTHER" id="PTHR11730:SF58">
    <property type="entry name" value="AMMONIUM TRANSPORTER"/>
    <property type="match status" value="1"/>
</dbReference>
<dbReference type="AlphaFoldDB" id="A0A9Q1BNE8"/>
<feature type="transmembrane region" description="Helical" evidence="5">
    <location>
        <begin position="26"/>
        <end position="49"/>
    </location>
</feature>
<evidence type="ECO:0000256" key="3">
    <source>
        <dbReference type="ARBA" id="ARBA00022989"/>
    </source>
</evidence>
<name>A0A9Q1BNE8_HOLLE</name>
<evidence type="ECO:0000259" key="6">
    <source>
        <dbReference type="Pfam" id="PF00909"/>
    </source>
</evidence>
<dbReference type="PANTHER" id="PTHR11730">
    <property type="entry name" value="AMMONIUM TRANSPORTER"/>
    <property type="match status" value="1"/>
</dbReference>
<evidence type="ECO:0000256" key="1">
    <source>
        <dbReference type="ARBA" id="ARBA00004141"/>
    </source>
</evidence>
<organism evidence="7 8">
    <name type="scientific">Holothuria leucospilota</name>
    <name type="common">Black long sea cucumber</name>
    <name type="synonym">Mertensiothuria leucospilota</name>
    <dbReference type="NCBI Taxonomy" id="206669"/>
    <lineage>
        <taxon>Eukaryota</taxon>
        <taxon>Metazoa</taxon>
        <taxon>Echinodermata</taxon>
        <taxon>Eleutherozoa</taxon>
        <taxon>Echinozoa</taxon>
        <taxon>Holothuroidea</taxon>
        <taxon>Aspidochirotacea</taxon>
        <taxon>Aspidochirotida</taxon>
        <taxon>Holothuriidae</taxon>
        <taxon>Holothuria</taxon>
    </lineage>
</organism>
<evidence type="ECO:0000256" key="5">
    <source>
        <dbReference type="SAM" id="Phobius"/>
    </source>
</evidence>
<dbReference type="SUPFAM" id="SSF111352">
    <property type="entry name" value="Ammonium transporter"/>
    <property type="match status" value="1"/>
</dbReference>
<comment type="caution">
    <text evidence="7">The sequence shown here is derived from an EMBL/GenBank/DDBJ whole genome shotgun (WGS) entry which is preliminary data.</text>
</comment>
<comment type="subcellular location">
    <subcellularLocation>
        <location evidence="1">Membrane</location>
        <topology evidence="1">Multi-pass membrane protein</topology>
    </subcellularLocation>
</comment>
<gene>
    <name evidence="7" type="ORF">HOLleu_29373</name>
</gene>
<dbReference type="GO" id="GO:0005886">
    <property type="term" value="C:plasma membrane"/>
    <property type="evidence" value="ECO:0007669"/>
    <property type="project" value="TreeGrafter"/>
</dbReference>
<evidence type="ECO:0000313" key="7">
    <source>
        <dbReference type="EMBL" id="KAJ8029861.1"/>
    </source>
</evidence>
<evidence type="ECO:0000256" key="4">
    <source>
        <dbReference type="ARBA" id="ARBA00023136"/>
    </source>
</evidence>
<dbReference type="Proteomes" id="UP001152320">
    <property type="component" value="Chromosome 14"/>
</dbReference>
<proteinExistence type="predicted"/>
<dbReference type="InterPro" id="IPR029020">
    <property type="entry name" value="Ammonium/urea_transptr"/>
</dbReference>
<protein>
    <submittedName>
        <fullName evidence="7">Ammonium transporter 2</fullName>
    </submittedName>
</protein>
<accession>A0A9Q1BNE8</accession>